<dbReference type="GO" id="GO:0000981">
    <property type="term" value="F:DNA-binding transcription factor activity, RNA polymerase II-specific"/>
    <property type="evidence" value="ECO:0007669"/>
    <property type="project" value="TreeGrafter"/>
</dbReference>
<dbReference type="GO" id="GO:0000785">
    <property type="term" value="C:chromatin"/>
    <property type="evidence" value="ECO:0007669"/>
    <property type="project" value="TreeGrafter"/>
</dbReference>
<dbReference type="Proteomes" id="UP000518752">
    <property type="component" value="Unassembled WGS sequence"/>
</dbReference>
<keyword evidence="4" id="KW-0862">Zinc</keyword>
<evidence type="ECO:0000256" key="4">
    <source>
        <dbReference type="ARBA" id="ARBA00022833"/>
    </source>
</evidence>
<dbReference type="AlphaFoldDB" id="A0A8H5G5H2"/>
<keyword evidence="3 5" id="KW-0863">Zinc-finger</keyword>
<dbReference type="PANTHER" id="PTHR14003">
    <property type="entry name" value="TRANSCRIPTIONAL REPRESSOR PROTEIN YY"/>
    <property type="match status" value="1"/>
</dbReference>
<evidence type="ECO:0000259" key="7">
    <source>
        <dbReference type="PROSITE" id="PS50157"/>
    </source>
</evidence>
<comment type="caution">
    <text evidence="8">The sequence shown here is derived from an EMBL/GenBank/DDBJ whole genome shotgun (WGS) entry which is preliminary data.</text>
</comment>
<feature type="compositionally biased region" description="Polar residues" evidence="6">
    <location>
        <begin position="104"/>
        <end position="117"/>
    </location>
</feature>
<feature type="domain" description="C2H2-type" evidence="7">
    <location>
        <begin position="46"/>
        <end position="70"/>
    </location>
</feature>
<dbReference type="GO" id="GO:0000978">
    <property type="term" value="F:RNA polymerase II cis-regulatory region sequence-specific DNA binding"/>
    <property type="evidence" value="ECO:0007669"/>
    <property type="project" value="TreeGrafter"/>
</dbReference>
<proteinExistence type="predicted"/>
<evidence type="ECO:0000256" key="3">
    <source>
        <dbReference type="ARBA" id="ARBA00022771"/>
    </source>
</evidence>
<dbReference type="GO" id="GO:0008270">
    <property type="term" value="F:zinc ion binding"/>
    <property type="evidence" value="ECO:0007669"/>
    <property type="project" value="UniProtKB-KW"/>
</dbReference>
<feature type="region of interest" description="Disordered" evidence="6">
    <location>
        <begin position="185"/>
        <end position="228"/>
    </location>
</feature>
<dbReference type="PANTHER" id="PTHR14003:SF19">
    <property type="entry name" value="YY2 TRANSCRIPTION FACTOR"/>
    <property type="match status" value="1"/>
</dbReference>
<evidence type="ECO:0000313" key="9">
    <source>
        <dbReference type="Proteomes" id="UP000518752"/>
    </source>
</evidence>
<dbReference type="InterPro" id="IPR013087">
    <property type="entry name" value="Znf_C2H2_type"/>
</dbReference>
<keyword evidence="1" id="KW-0479">Metal-binding</keyword>
<evidence type="ECO:0000256" key="1">
    <source>
        <dbReference type="ARBA" id="ARBA00022723"/>
    </source>
</evidence>
<dbReference type="OrthoDB" id="654211at2759"/>
<keyword evidence="2" id="KW-0677">Repeat</keyword>
<name>A0A8H5G5H2_9AGAR</name>
<evidence type="ECO:0000256" key="5">
    <source>
        <dbReference type="PROSITE-ProRule" id="PRU00042"/>
    </source>
</evidence>
<accession>A0A8H5G5H2</accession>
<protein>
    <recommendedName>
        <fullName evidence="7">C2H2-type domain-containing protein</fullName>
    </recommendedName>
</protein>
<dbReference type="GO" id="GO:0005667">
    <property type="term" value="C:transcription regulator complex"/>
    <property type="evidence" value="ECO:0007669"/>
    <property type="project" value="TreeGrafter"/>
</dbReference>
<evidence type="ECO:0000313" key="8">
    <source>
        <dbReference type="EMBL" id="KAF5358736.1"/>
    </source>
</evidence>
<dbReference type="EMBL" id="JAACJN010000230">
    <property type="protein sequence ID" value="KAF5358736.1"/>
    <property type="molecule type" value="Genomic_DNA"/>
</dbReference>
<keyword evidence="9" id="KW-1185">Reference proteome</keyword>
<feature type="compositionally biased region" description="Pro residues" evidence="6">
    <location>
        <begin position="120"/>
        <end position="135"/>
    </location>
</feature>
<dbReference type="PROSITE" id="PS00028">
    <property type="entry name" value="ZINC_FINGER_C2H2_1"/>
    <property type="match status" value="2"/>
</dbReference>
<gene>
    <name evidence="8" type="ORF">D9757_012247</name>
</gene>
<evidence type="ECO:0000256" key="6">
    <source>
        <dbReference type="SAM" id="MobiDB-lite"/>
    </source>
</evidence>
<dbReference type="PROSITE" id="PS50157">
    <property type="entry name" value="ZINC_FINGER_C2H2_2"/>
    <property type="match status" value="2"/>
</dbReference>
<dbReference type="SUPFAM" id="SSF57667">
    <property type="entry name" value="beta-beta-alpha zinc fingers"/>
    <property type="match status" value="1"/>
</dbReference>
<evidence type="ECO:0000256" key="2">
    <source>
        <dbReference type="ARBA" id="ARBA00022737"/>
    </source>
</evidence>
<organism evidence="8 9">
    <name type="scientific">Collybiopsis confluens</name>
    <dbReference type="NCBI Taxonomy" id="2823264"/>
    <lineage>
        <taxon>Eukaryota</taxon>
        <taxon>Fungi</taxon>
        <taxon>Dikarya</taxon>
        <taxon>Basidiomycota</taxon>
        <taxon>Agaricomycotina</taxon>
        <taxon>Agaricomycetes</taxon>
        <taxon>Agaricomycetidae</taxon>
        <taxon>Agaricales</taxon>
        <taxon>Marasmiineae</taxon>
        <taxon>Omphalotaceae</taxon>
        <taxon>Collybiopsis</taxon>
    </lineage>
</organism>
<dbReference type="GO" id="GO:0031519">
    <property type="term" value="C:PcG protein complex"/>
    <property type="evidence" value="ECO:0007669"/>
    <property type="project" value="TreeGrafter"/>
</dbReference>
<dbReference type="Gene3D" id="3.30.160.60">
    <property type="entry name" value="Classic Zinc Finger"/>
    <property type="match status" value="2"/>
</dbReference>
<feature type="region of interest" description="Disordered" evidence="6">
    <location>
        <begin position="97"/>
        <end position="137"/>
    </location>
</feature>
<feature type="compositionally biased region" description="Low complexity" evidence="6">
    <location>
        <begin position="193"/>
        <end position="225"/>
    </location>
</feature>
<sequence length="403" mass="44039">MPASRPTSSHEKPKRFTCTWPGCTKTLAYRETLDRHLKAHSGERIYVCSLCKREFTDPSSCSRHRAEVHSQMGYYHCPFGCCFSRKRKYDMVTHIRNQHHTSKNQRPSSKQIESSGPQRVEPPTPLAPPTVPDSVPPQCELTQEEFVQLAYVASLLSETDEQFVGSLSQPVYPYCEPQEWNIYPNHSAVSPQPSLDSASTSASSSVSSPSSSSPLIVPSSLPSTLDSSEGVMTIPSGYESVYPHPHPPSQVTAVPFHQQYPYTSFASPALSSDSSFASPSPFWPPSAAPSPAPVVLADAELASPMSCYSMSSSSSSPSPSPASFLSYDSPVLLSSPPSNRDIDVGMMLQDLRLSPYMANDSSSVRVYRDDVGVPKAAFSQGRTTKIVSRNRSDLNAFLLNFQV</sequence>
<reference evidence="8 9" key="1">
    <citation type="journal article" date="2020" name="ISME J.">
        <title>Uncovering the hidden diversity of litter-decomposition mechanisms in mushroom-forming fungi.</title>
        <authorList>
            <person name="Floudas D."/>
            <person name="Bentzer J."/>
            <person name="Ahren D."/>
            <person name="Johansson T."/>
            <person name="Persson P."/>
            <person name="Tunlid A."/>
        </authorList>
    </citation>
    <scope>NUCLEOTIDE SEQUENCE [LARGE SCALE GENOMIC DNA]</scope>
    <source>
        <strain evidence="8 9">CBS 406.79</strain>
    </source>
</reference>
<dbReference type="SMART" id="SM00355">
    <property type="entry name" value="ZnF_C2H2"/>
    <property type="match status" value="3"/>
</dbReference>
<feature type="domain" description="C2H2-type" evidence="7">
    <location>
        <begin position="16"/>
        <end position="45"/>
    </location>
</feature>
<dbReference type="InterPro" id="IPR036236">
    <property type="entry name" value="Znf_C2H2_sf"/>
</dbReference>